<dbReference type="PANTHER" id="PTHR13464">
    <property type="entry name" value="TRANSCRIPTIONAL REGULATOR PROTEIN HCNGP"/>
    <property type="match status" value="1"/>
</dbReference>
<dbReference type="AlphaFoldDB" id="A0A5C3KBU3"/>
<dbReference type="PANTHER" id="PTHR13464:SF0">
    <property type="entry name" value="SAP30-BINDING PROTEIN"/>
    <property type="match status" value="1"/>
</dbReference>
<feature type="compositionally biased region" description="Basic and acidic residues" evidence="1">
    <location>
        <begin position="159"/>
        <end position="168"/>
    </location>
</feature>
<reference evidence="2 3" key="1">
    <citation type="journal article" date="2019" name="Nat. Ecol. Evol.">
        <title>Megaphylogeny resolves global patterns of mushroom evolution.</title>
        <authorList>
            <person name="Varga T."/>
            <person name="Krizsan K."/>
            <person name="Foldi C."/>
            <person name="Dima B."/>
            <person name="Sanchez-Garcia M."/>
            <person name="Sanchez-Ramirez S."/>
            <person name="Szollosi G.J."/>
            <person name="Szarkandi J.G."/>
            <person name="Papp V."/>
            <person name="Albert L."/>
            <person name="Andreopoulos W."/>
            <person name="Angelini C."/>
            <person name="Antonin V."/>
            <person name="Barry K.W."/>
            <person name="Bougher N.L."/>
            <person name="Buchanan P."/>
            <person name="Buyck B."/>
            <person name="Bense V."/>
            <person name="Catcheside P."/>
            <person name="Chovatia M."/>
            <person name="Cooper J."/>
            <person name="Damon W."/>
            <person name="Desjardin D."/>
            <person name="Finy P."/>
            <person name="Geml J."/>
            <person name="Haridas S."/>
            <person name="Hughes K."/>
            <person name="Justo A."/>
            <person name="Karasinski D."/>
            <person name="Kautmanova I."/>
            <person name="Kiss B."/>
            <person name="Kocsube S."/>
            <person name="Kotiranta H."/>
            <person name="LaButti K.M."/>
            <person name="Lechner B.E."/>
            <person name="Liimatainen K."/>
            <person name="Lipzen A."/>
            <person name="Lukacs Z."/>
            <person name="Mihaltcheva S."/>
            <person name="Morgado L.N."/>
            <person name="Niskanen T."/>
            <person name="Noordeloos M.E."/>
            <person name="Ohm R.A."/>
            <person name="Ortiz-Santana B."/>
            <person name="Ovrebo C."/>
            <person name="Racz N."/>
            <person name="Riley R."/>
            <person name="Savchenko A."/>
            <person name="Shiryaev A."/>
            <person name="Soop K."/>
            <person name="Spirin V."/>
            <person name="Szebenyi C."/>
            <person name="Tomsovsky M."/>
            <person name="Tulloss R.E."/>
            <person name="Uehling J."/>
            <person name="Grigoriev I.V."/>
            <person name="Vagvolgyi C."/>
            <person name="Papp T."/>
            <person name="Martin F.M."/>
            <person name="Miettinen O."/>
            <person name="Hibbett D.S."/>
            <person name="Nagy L.G."/>
        </authorList>
    </citation>
    <scope>NUCLEOTIDE SEQUENCE [LARGE SCALE GENOMIC DNA]</scope>
    <source>
        <strain evidence="2 3">CBS 121175</strain>
    </source>
</reference>
<organism evidence="2 3">
    <name type="scientific">Coprinopsis marcescibilis</name>
    <name type="common">Agaric fungus</name>
    <name type="synonym">Psathyrella marcescibilis</name>
    <dbReference type="NCBI Taxonomy" id="230819"/>
    <lineage>
        <taxon>Eukaryota</taxon>
        <taxon>Fungi</taxon>
        <taxon>Dikarya</taxon>
        <taxon>Basidiomycota</taxon>
        <taxon>Agaricomycotina</taxon>
        <taxon>Agaricomycetes</taxon>
        <taxon>Agaricomycetidae</taxon>
        <taxon>Agaricales</taxon>
        <taxon>Agaricineae</taxon>
        <taxon>Psathyrellaceae</taxon>
        <taxon>Coprinopsis</taxon>
    </lineage>
</organism>
<dbReference type="EMBL" id="ML210517">
    <property type="protein sequence ID" value="TFK17388.1"/>
    <property type="molecule type" value="Genomic_DNA"/>
</dbReference>
<sequence length="193" mass="21657">MDIDSPTDDQSTDELAKLRALLRPPPIPGVQDWGIPAAPTHQPDPKLLEKLALFHSIKRRPANPQHFNDTLMANRDFRNPHIYANLVNWAGVSDERATNFPKELWDPHDVPPEWFADNIAEAQKRKAEKDSASQAPGKRSHINFASSSSSSHPRSGSNQDRHIADSAKKPRYAYYASNSSSSVTRDKGRTRWG</sequence>
<dbReference type="OrthoDB" id="1714508at2759"/>
<feature type="compositionally biased region" description="Low complexity" evidence="1">
    <location>
        <begin position="172"/>
        <end position="182"/>
    </location>
</feature>
<dbReference type="Pfam" id="PF07818">
    <property type="entry name" value="HCNGP"/>
    <property type="match status" value="1"/>
</dbReference>
<gene>
    <name evidence="2" type="ORF">FA15DRAFT_676093</name>
</gene>
<dbReference type="GO" id="GO:0005634">
    <property type="term" value="C:nucleus"/>
    <property type="evidence" value="ECO:0007669"/>
    <property type="project" value="TreeGrafter"/>
</dbReference>
<evidence type="ECO:0000313" key="3">
    <source>
        <dbReference type="Proteomes" id="UP000307440"/>
    </source>
</evidence>
<evidence type="ECO:0000313" key="2">
    <source>
        <dbReference type="EMBL" id="TFK17388.1"/>
    </source>
</evidence>
<dbReference type="InterPro" id="IPR012479">
    <property type="entry name" value="SAP30BP"/>
</dbReference>
<dbReference type="Proteomes" id="UP000307440">
    <property type="component" value="Unassembled WGS sequence"/>
</dbReference>
<proteinExistence type="predicted"/>
<name>A0A5C3KBU3_COPMA</name>
<feature type="compositionally biased region" description="Basic and acidic residues" evidence="1">
    <location>
        <begin position="122"/>
        <end position="131"/>
    </location>
</feature>
<dbReference type="STRING" id="230819.A0A5C3KBU3"/>
<feature type="compositionally biased region" description="Low complexity" evidence="1">
    <location>
        <begin position="146"/>
        <end position="157"/>
    </location>
</feature>
<feature type="compositionally biased region" description="Basic and acidic residues" evidence="1">
    <location>
        <begin position="184"/>
        <end position="193"/>
    </location>
</feature>
<accession>A0A5C3KBU3</accession>
<feature type="region of interest" description="Disordered" evidence="1">
    <location>
        <begin position="122"/>
        <end position="193"/>
    </location>
</feature>
<evidence type="ECO:0008006" key="4">
    <source>
        <dbReference type="Google" id="ProtNLM"/>
    </source>
</evidence>
<keyword evidence="3" id="KW-1185">Reference proteome</keyword>
<dbReference type="GO" id="GO:0006355">
    <property type="term" value="P:regulation of DNA-templated transcription"/>
    <property type="evidence" value="ECO:0007669"/>
    <property type="project" value="InterPro"/>
</dbReference>
<protein>
    <recommendedName>
        <fullName evidence="4">HCNGP-domain-containing protein</fullName>
    </recommendedName>
</protein>
<evidence type="ECO:0000256" key="1">
    <source>
        <dbReference type="SAM" id="MobiDB-lite"/>
    </source>
</evidence>